<dbReference type="EMBL" id="AP022586">
    <property type="protein sequence ID" value="BBY19358.1"/>
    <property type="molecule type" value="Genomic_DNA"/>
</dbReference>
<dbReference type="NCBIfam" id="TIGR00696">
    <property type="entry name" value="wecG_tagA_cpsF"/>
    <property type="match status" value="1"/>
</dbReference>
<organism evidence="3 4">
    <name type="scientific">Mycolicibacterium litorale</name>
    <dbReference type="NCBI Taxonomy" id="758802"/>
    <lineage>
        <taxon>Bacteria</taxon>
        <taxon>Bacillati</taxon>
        <taxon>Actinomycetota</taxon>
        <taxon>Actinomycetes</taxon>
        <taxon>Mycobacteriales</taxon>
        <taxon>Mycobacteriaceae</taxon>
        <taxon>Mycolicibacterium</taxon>
    </lineage>
</organism>
<accession>A0AAD1IR85</accession>
<name>A0AAD1IR85_9MYCO</name>
<keyword evidence="1" id="KW-0328">Glycosyltransferase</keyword>
<dbReference type="PANTHER" id="PTHR34136:SF1">
    <property type="entry name" value="UDP-N-ACETYL-D-MANNOSAMINURONIC ACID TRANSFERASE"/>
    <property type="match status" value="1"/>
</dbReference>
<dbReference type="PANTHER" id="PTHR34136">
    <property type="match status" value="1"/>
</dbReference>
<dbReference type="Pfam" id="PF03808">
    <property type="entry name" value="Glyco_tran_WecG"/>
    <property type="match status" value="1"/>
</dbReference>
<keyword evidence="2" id="KW-0808">Transferase</keyword>
<evidence type="ECO:0008006" key="5">
    <source>
        <dbReference type="Google" id="ProtNLM"/>
    </source>
</evidence>
<evidence type="ECO:0000256" key="1">
    <source>
        <dbReference type="ARBA" id="ARBA00022676"/>
    </source>
</evidence>
<dbReference type="Proteomes" id="UP000466607">
    <property type="component" value="Chromosome"/>
</dbReference>
<gene>
    <name evidence="3" type="ORF">MLIT_49500</name>
</gene>
<proteinExistence type="predicted"/>
<dbReference type="GO" id="GO:0016758">
    <property type="term" value="F:hexosyltransferase activity"/>
    <property type="evidence" value="ECO:0007669"/>
    <property type="project" value="TreeGrafter"/>
</dbReference>
<sequence length="263" mass="29264">MPRLMGMPIHDVTMNEAVDRVIDGLARGRGGTVITPNIDILRQYRSSPDLREVFEGTDLLVADGMPLVVSLRLQRTPVPEQITGTDLLWAVSTAAAAHGHTVLLAGGLPGDADRAAEALRRRNPELQVQTYPCYVQPEAEAQQVAEMSRAVVESRADIVFIGLPFRTQVTTMALLREEMPATWFFGVGSSFELVNGDRARPPRWVQRMCMEWAWRLTSQPQLWRRYLVDGMPIAARLVMSALRTRWQRQPIPVPASPSPVSSG</sequence>
<dbReference type="CDD" id="cd06533">
    <property type="entry name" value="Glyco_transf_WecG_TagA"/>
    <property type="match status" value="1"/>
</dbReference>
<evidence type="ECO:0000313" key="4">
    <source>
        <dbReference type="Proteomes" id="UP000466607"/>
    </source>
</evidence>
<dbReference type="AlphaFoldDB" id="A0AAD1IR85"/>
<keyword evidence="4" id="KW-1185">Reference proteome</keyword>
<evidence type="ECO:0000256" key="2">
    <source>
        <dbReference type="ARBA" id="ARBA00022679"/>
    </source>
</evidence>
<dbReference type="RefSeq" id="WP_134056565.1">
    <property type="nucleotide sequence ID" value="NZ_AP022586.1"/>
</dbReference>
<evidence type="ECO:0000313" key="3">
    <source>
        <dbReference type="EMBL" id="BBY19358.1"/>
    </source>
</evidence>
<reference evidence="3 4" key="1">
    <citation type="journal article" date="2019" name="Emerg. Microbes Infect.">
        <title>Comprehensive subspecies identification of 175 nontuberculous mycobacteria species based on 7547 genomic profiles.</title>
        <authorList>
            <person name="Matsumoto Y."/>
            <person name="Kinjo T."/>
            <person name="Motooka D."/>
            <person name="Nabeya D."/>
            <person name="Jung N."/>
            <person name="Uechi K."/>
            <person name="Horii T."/>
            <person name="Iida T."/>
            <person name="Fujita J."/>
            <person name="Nakamura S."/>
        </authorList>
    </citation>
    <scope>NUCLEOTIDE SEQUENCE [LARGE SCALE GENOMIC DNA]</scope>
    <source>
        <strain evidence="3 4">JCM 17423</strain>
    </source>
</reference>
<dbReference type="InterPro" id="IPR004629">
    <property type="entry name" value="WecG_TagA_CpsF"/>
</dbReference>
<protein>
    <recommendedName>
        <fullName evidence="5">N-acetylglucosaminyldiphosphoundecaprenol N-acetyl-beta-D-mannosaminyltransferase</fullName>
    </recommendedName>
</protein>